<reference evidence="2 3" key="1">
    <citation type="journal article" date="2018" name="Mol. Biol. Evol.">
        <title>Broad Genomic Sampling Reveals a Smut Pathogenic Ancestry of the Fungal Clade Ustilaginomycotina.</title>
        <authorList>
            <person name="Kijpornyongpan T."/>
            <person name="Mondo S.J."/>
            <person name="Barry K."/>
            <person name="Sandor L."/>
            <person name="Lee J."/>
            <person name="Lipzen A."/>
            <person name="Pangilinan J."/>
            <person name="LaButti K."/>
            <person name="Hainaut M."/>
            <person name="Henrissat B."/>
            <person name="Grigoriev I.V."/>
            <person name="Spatafora J.W."/>
            <person name="Aime M.C."/>
        </authorList>
    </citation>
    <scope>NUCLEOTIDE SEQUENCE [LARGE SCALE GENOMIC DNA]</scope>
    <source>
        <strain evidence="2 3">MCA 4198</strain>
    </source>
</reference>
<feature type="region of interest" description="Disordered" evidence="1">
    <location>
        <begin position="247"/>
        <end position="295"/>
    </location>
</feature>
<sequence>MVPEANALLAPHSFAQLADDAFSEDLYEAGLHVVDDIASQGFYPDSSLVRHVAAIALVSTCPPQRSKDKTNRSNLARPSNEAALASTAILARLARLLDVDVILDAFPPCSRAAVRGDASSNSSSSSTNTKGRRSSGEGSEEDSAGMSSRTKMLADEYGAKEDVWEVLRMEELGSIKVHSNSSTKSRTREGEEAGVRSRFRKRVHKEGHEEEEEEAGSSAYDREAVWRILDVLVHCWRGQRMRVEAGRRSSRLSLHLARQFPRPRSSATGKRRRKPDGHEGEDDEGKEEKTAVASTEVGEAIDVVVTGLMPRWTREREQKTRLSRKAKHAERHRRAKTATRLLIEVGTALVHTASEVARALTTPCIHSSFIWADSACSTKTPSSGARP</sequence>
<dbReference type="InParanoid" id="A0A316YJH1"/>
<dbReference type="EMBL" id="KZ819637">
    <property type="protein sequence ID" value="PWN89567.1"/>
    <property type="molecule type" value="Genomic_DNA"/>
</dbReference>
<feature type="region of interest" description="Disordered" evidence="1">
    <location>
        <begin position="177"/>
        <end position="219"/>
    </location>
</feature>
<name>A0A316YJH1_9BASI</name>
<gene>
    <name evidence="2" type="ORF">FA10DRAFT_147893</name>
</gene>
<dbReference type="RefSeq" id="XP_025376765.1">
    <property type="nucleotide sequence ID" value="XM_025518083.1"/>
</dbReference>
<keyword evidence="3" id="KW-1185">Reference proteome</keyword>
<organism evidence="2 3">
    <name type="scientific">Acaromyces ingoldii</name>
    <dbReference type="NCBI Taxonomy" id="215250"/>
    <lineage>
        <taxon>Eukaryota</taxon>
        <taxon>Fungi</taxon>
        <taxon>Dikarya</taxon>
        <taxon>Basidiomycota</taxon>
        <taxon>Ustilaginomycotina</taxon>
        <taxon>Exobasidiomycetes</taxon>
        <taxon>Exobasidiales</taxon>
        <taxon>Cryptobasidiaceae</taxon>
        <taxon>Acaromyces</taxon>
    </lineage>
</organism>
<dbReference type="AlphaFoldDB" id="A0A316YJH1"/>
<accession>A0A316YJH1</accession>
<feature type="compositionally biased region" description="Basic and acidic residues" evidence="1">
    <location>
        <begin position="186"/>
        <end position="195"/>
    </location>
</feature>
<evidence type="ECO:0000313" key="3">
    <source>
        <dbReference type="Proteomes" id="UP000245768"/>
    </source>
</evidence>
<dbReference type="Proteomes" id="UP000245768">
    <property type="component" value="Unassembled WGS sequence"/>
</dbReference>
<feature type="region of interest" description="Disordered" evidence="1">
    <location>
        <begin position="315"/>
        <end position="334"/>
    </location>
</feature>
<feature type="compositionally biased region" description="Low complexity" evidence="1">
    <location>
        <begin position="119"/>
        <end position="129"/>
    </location>
</feature>
<feature type="compositionally biased region" description="Basic residues" evidence="1">
    <location>
        <begin position="321"/>
        <end position="334"/>
    </location>
</feature>
<proteinExistence type="predicted"/>
<evidence type="ECO:0000256" key="1">
    <source>
        <dbReference type="SAM" id="MobiDB-lite"/>
    </source>
</evidence>
<dbReference type="GeneID" id="37039999"/>
<protein>
    <submittedName>
        <fullName evidence="2">Uncharacterized protein</fullName>
    </submittedName>
</protein>
<evidence type="ECO:0000313" key="2">
    <source>
        <dbReference type="EMBL" id="PWN89567.1"/>
    </source>
</evidence>
<feature type="region of interest" description="Disordered" evidence="1">
    <location>
        <begin position="113"/>
        <end position="150"/>
    </location>
</feature>